<dbReference type="AlphaFoldDB" id="A0A660L2F8"/>
<name>A0A660L2F8_9ACTN</name>
<protein>
    <submittedName>
        <fullName evidence="1">Uncharacterized protein</fullName>
    </submittedName>
</protein>
<comment type="caution">
    <text evidence="1">The sequence shown here is derived from an EMBL/GenBank/DDBJ whole genome shotgun (WGS) entry which is preliminary data.</text>
</comment>
<dbReference type="RefSeq" id="WP_121253617.1">
    <property type="nucleotide sequence ID" value="NZ_RBIL01000002.1"/>
</dbReference>
<dbReference type="InterPro" id="IPR015943">
    <property type="entry name" value="WD40/YVTN_repeat-like_dom_sf"/>
</dbReference>
<evidence type="ECO:0000313" key="2">
    <source>
        <dbReference type="Proteomes" id="UP000278962"/>
    </source>
</evidence>
<keyword evidence="2" id="KW-1185">Reference proteome</keyword>
<reference evidence="1 2" key="1">
    <citation type="submission" date="2018-10" db="EMBL/GenBank/DDBJ databases">
        <title>Genomic Encyclopedia of Archaeal and Bacterial Type Strains, Phase II (KMG-II): from individual species to whole genera.</title>
        <authorList>
            <person name="Goeker M."/>
        </authorList>
    </citation>
    <scope>NUCLEOTIDE SEQUENCE [LARGE SCALE GENOMIC DNA]</scope>
    <source>
        <strain evidence="1 2">DSM 14954</strain>
    </source>
</reference>
<organism evidence="1 2">
    <name type="scientific">Solirubrobacter pauli</name>
    <dbReference type="NCBI Taxonomy" id="166793"/>
    <lineage>
        <taxon>Bacteria</taxon>
        <taxon>Bacillati</taxon>
        <taxon>Actinomycetota</taxon>
        <taxon>Thermoleophilia</taxon>
        <taxon>Solirubrobacterales</taxon>
        <taxon>Solirubrobacteraceae</taxon>
        <taxon>Solirubrobacter</taxon>
    </lineage>
</organism>
<sequence>MLSRSLLKRVAQAFGAVPPGVVYDAETLELVAELSAGGRGGDLVASADGVWFATPGDRSLTHVGRDGQTLMHVELPALPKQLALDADRPLVLCDDGRLLRVDPVTGRIGDDRLAPPGTTAVAAEHGCVWVLMTDEGQADGWQLTLAQLHPATFSVTQTVTLGRSRFFDGPQMRDGTVNVLHEATPGAMGYASFDAVSGAERPTPGELLRVRGIGERGGVRWVHDDGHLRRLDAVTGQELSSGRLGVPRAGSFLLAHGRIWALAWSPSTWNSAAEV</sequence>
<proteinExistence type="predicted"/>
<dbReference type="SUPFAM" id="SSF50969">
    <property type="entry name" value="YVTN repeat-like/Quinoprotein amine dehydrogenase"/>
    <property type="match status" value="1"/>
</dbReference>
<accession>A0A660L2F8</accession>
<dbReference type="EMBL" id="RBIL01000002">
    <property type="protein sequence ID" value="RKQ86133.1"/>
    <property type="molecule type" value="Genomic_DNA"/>
</dbReference>
<evidence type="ECO:0000313" key="1">
    <source>
        <dbReference type="EMBL" id="RKQ86133.1"/>
    </source>
</evidence>
<dbReference type="Gene3D" id="2.130.10.10">
    <property type="entry name" value="YVTN repeat-like/Quinoprotein amine dehydrogenase"/>
    <property type="match status" value="1"/>
</dbReference>
<dbReference type="InterPro" id="IPR011044">
    <property type="entry name" value="Quino_amine_DH_bsu"/>
</dbReference>
<gene>
    <name evidence="1" type="ORF">C8N24_4143</name>
</gene>
<dbReference type="Proteomes" id="UP000278962">
    <property type="component" value="Unassembled WGS sequence"/>
</dbReference>